<dbReference type="NCBIfam" id="TIGR02887">
    <property type="entry name" value="spore_ger_x_C"/>
    <property type="match status" value="1"/>
</dbReference>
<evidence type="ECO:0000256" key="2">
    <source>
        <dbReference type="ARBA" id="ARBA00007886"/>
    </source>
</evidence>
<evidence type="ECO:0000256" key="7">
    <source>
        <dbReference type="ARBA" id="ARBA00023288"/>
    </source>
</evidence>
<dbReference type="STRING" id="512399.A8709_26155"/>
<keyword evidence="3" id="KW-0309">Germination</keyword>
<organism evidence="10 11">
    <name type="scientific">Paenibacillus pectinilyticus</name>
    <dbReference type="NCBI Taxonomy" id="512399"/>
    <lineage>
        <taxon>Bacteria</taxon>
        <taxon>Bacillati</taxon>
        <taxon>Bacillota</taxon>
        <taxon>Bacilli</taxon>
        <taxon>Bacillales</taxon>
        <taxon>Paenibacillaceae</taxon>
        <taxon>Paenibacillus</taxon>
    </lineage>
</organism>
<dbReference type="InterPro" id="IPR038501">
    <property type="entry name" value="Spore_GerAC_C_sf"/>
</dbReference>
<dbReference type="EMBL" id="LYPC01000020">
    <property type="protein sequence ID" value="OCT14528.1"/>
    <property type="molecule type" value="Genomic_DNA"/>
</dbReference>
<reference evidence="11" key="1">
    <citation type="submission" date="2016-05" db="EMBL/GenBank/DDBJ databases">
        <title>Paenibacillus oryzae. sp. nov., isolated from the rice root.</title>
        <authorList>
            <person name="Zhang J."/>
            <person name="Zhang X."/>
        </authorList>
    </citation>
    <scope>NUCLEOTIDE SEQUENCE [LARGE SCALE GENOMIC DNA]</scope>
    <source>
        <strain evidence="11">KCTC13222</strain>
    </source>
</reference>
<evidence type="ECO:0000256" key="1">
    <source>
        <dbReference type="ARBA" id="ARBA00004635"/>
    </source>
</evidence>
<dbReference type="Pfam" id="PF05504">
    <property type="entry name" value="Spore_GerAC"/>
    <property type="match status" value="1"/>
</dbReference>
<dbReference type="AlphaFoldDB" id="A0A1C1A1Y7"/>
<keyword evidence="4" id="KW-0732">Signal</keyword>
<dbReference type="Proteomes" id="UP000093309">
    <property type="component" value="Unassembled WGS sequence"/>
</dbReference>
<keyword evidence="5" id="KW-0472">Membrane</keyword>
<comment type="caution">
    <text evidence="10">The sequence shown here is derived from an EMBL/GenBank/DDBJ whole genome shotgun (WGS) entry which is preliminary data.</text>
</comment>
<keyword evidence="6" id="KW-0564">Palmitate</keyword>
<evidence type="ECO:0000256" key="3">
    <source>
        <dbReference type="ARBA" id="ARBA00022544"/>
    </source>
</evidence>
<comment type="subcellular location">
    <subcellularLocation>
        <location evidence="1">Membrane</location>
        <topology evidence="1">Lipid-anchor</topology>
    </subcellularLocation>
</comment>
<evidence type="ECO:0000256" key="6">
    <source>
        <dbReference type="ARBA" id="ARBA00023139"/>
    </source>
</evidence>
<dbReference type="Gene3D" id="3.30.300.210">
    <property type="entry name" value="Nutrient germinant receptor protein C, domain 3"/>
    <property type="match status" value="1"/>
</dbReference>
<dbReference type="InterPro" id="IPR057336">
    <property type="entry name" value="GerAC_N"/>
</dbReference>
<keyword evidence="11" id="KW-1185">Reference proteome</keyword>
<evidence type="ECO:0000313" key="11">
    <source>
        <dbReference type="Proteomes" id="UP000093309"/>
    </source>
</evidence>
<evidence type="ECO:0000256" key="5">
    <source>
        <dbReference type="ARBA" id="ARBA00023136"/>
    </source>
</evidence>
<dbReference type="PANTHER" id="PTHR35789">
    <property type="entry name" value="SPORE GERMINATION PROTEIN B3"/>
    <property type="match status" value="1"/>
</dbReference>
<dbReference type="GO" id="GO:0009847">
    <property type="term" value="P:spore germination"/>
    <property type="evidence" value="ECO:0007669"/>
    <property type="project" value="InterPro"/>
</dbReference>
<accession>A0A1C1A1Y7</accession>
<sequence>MVQLFLLTGCWNSKDIQTMAYVTAVGMDYENGKYVTYVQVLNFASFAKSESAMMGKNIPSWIGKGEGVTVTETFNAIYETSQLRVYWGHVKAIVCTERFLKNTDRVKEAYDMVNRYREIRYNVLFYGTKESMKDIFVQKSILNLSPIDSLLDSPSQIYSQRSYITPHEGFKVISEINEAGQSALMPSISLDKHAWSEDEHPKSMYRIDGAFYYSQDKYLGWMSEHELQGFRWLEEKLQRTSINIPDSNNPVAALVLIKPKSRIIPVIRDGQVYYTIKLHINAYIDEIVKDTPIKEMELLAAQVIEDQLRSTYAIGLKKKIDVLQLGERLYRKYPKKWHELNKENDFHLNANSLDTITVKVQVVHSGKYKDRAN</sequence>
<dbReference type="InterPro" id="IPR008844">
    <property type="entry name" value="Spore_GerAC-like"/>
</dbReference>
<feature type="domain" description="Spore germination GerAC-like C-terminal" evidence="8">
    <location>
        <begin position="214"/>
        <end position="366"/>
    </location>
</feature>
<evidence type="ECO:0000313" key="10">
    <source>
        <dbReference type="EMBL" id="OCT14528.1"/>
    </source>
</evidence>
<dbReference type="GO" id="GO:0016020">
    <property type="term" value="C:membrane"/>
    <property type="evidence" value="ECO:0007669"/>
    <property type="project" value="UniProtKB-SubCell"/>
</dbReference>
<dbReference type="Pfam" id="PF25198">
    <property type="entry name" value="Spore_GerAC_N"/>
    <property type="match status" value="1"/>
</dbReference>
<dbReference type="InterPro" id="IPR046953">
    <property type="entry name" value="Spore_GerAC-like_C"/>
</dbReference>
<proteinExistence type="inferred from homology"/>
<protein>
    <submittedName>
        <fullName evidence="10">Uncharacterized protein</fullName>
    </submittedName>
</protein>
<evidence type="ECO:0000259" key="9">
    <source>
        <dbReference type="Pfam" id="PF25198"/>
    </source>
</evidence>
<comment type="similarity">
    <text evidence="2">Belongs to the GerABKC lipoprotein family.</text>
</comment>
<keyword evidence="7" id="KW-0449">Lipoprotein</keyword>
<evidence type="ECO:0000256" key="4">
    <source>
        <dbReference type="ARBA" id="ARBA00022729"/>
    </source>
</evidence>
<dbReference type="PANTHER" id="PTHR35789:SF1">
    <property type="entry name" value="SPORE GERMINATION PROTEIN B3"/>
    <property type="match status" value="1"/>
</dbReference>
<evidence type="ECO:0000259" key="8">
    <source>
        <dbReference type="Pfam" id="PF05504"/>
    </source>
</evidence>
<name>A0A1C1A1Y7_9BACL</name>
<feature type="domain" description="Spore germination protein N-terminal" evidence="9">
    <location>
        <begin position="12"/>
        <end position="189"/>
    </location>
</feature>
<gene>
    <name evidence="10" type="ORF">A8709_26155</name>
</gene>